<dbReference type="SUPFAM" id="SSF52972">
    <property type="entry name" value="ITPase-like"/>
    <property type="match status" value="1"/>
</dbReference>
<dbReference type="RefSeq" id="WP_068223405.1">
    <property type="nucleotide sequence ID" value="NZ_CP014623.1"/>
</dbReference>
<proteinExistence type="inferred from homology"/>
<protein>
    <submittedName>
        <fullName evidence="3">Uncharacterized protein</fullName>
    </submittedName>
</protein>
<dbReference type="GO" id="GO:0005829">
    <property type="term" value="C:cytosol"/>
    <property type="evidence" value="ECO:0007669"/>
    <property type="project" value="TreeGrafter"/>
</dbReference>
<comment type="similarity">
    <text evidence="1">Belongs to the HAM1 NTPase family.</text>
</comment>
<dbReference type="CDD" id="cd00515">
    <property type="entry name" value="HAM1"/>
    <property type="match status" value="1"/>
</dbReference>
<evidence type="ECO:0000313" key="3">
    <source>
        <dbReference type="EMBL" id="ANK62630.1"/>
    </source>
</evidence>
<organism evidence="3 4">
    <name type="scientific">Loigolactobacillus backii</name>
    <dbReference type="NCBI Taxonomy" id="375175"/>
    <lineage>
        <taxon>Bacteria</taxon>
        <taxon>Bacillati</taxon>
        <taxon>Bacillota</taxon>
        <taxon>Bacilli</taxon>
        <taxon>Lactobacillales</taxon>
        <taxon>Lactobacillaceae</taxon>
        <taxon>Loigolactobacillus</taxon>
    </lineage>
</organism>
<sequence>MKTIIFASHNRKKLAELSQLMPANVNLILPKTINFPAEGNVSYYANAKAKVMTLRNINLPILADDSGIEFKALPQSFGVRTRRDLAQIPPAQWNDYLLKRLAGETNRQVSLRSVLVLRLPNALWLSAEGCVTGQLVNLARGHYSGGFDQLLELPGLGKTLAELPAERRRQYSHRGRAVVNLMQQLGQLKW</sequence>
<evidence type="ECO:0000256" key="1">
    <source>
        <dbReference type="ARBA" id="ARBA00008023"/>
    </source>
</evidence>
<dbReference type="GO" id="GO:0009143">
    <property type="term" value="P:nucleoside triphosphate catabolic process"/>
    <property type="evidence" value="ECO:0007669"/>
    <property type="project" value="InterPro"/>
</dbReference>
<dbReference type="GO" id="GO:0047429">
    <property type="term" value="F:nucleoside triphosphate diphosphatase activity"/>
    <property type="evidence" value="ECO:0007669"/>
    <property type="project" value="InterPro"/>
</dbReference>
<dbReference type="InterPro" id="IPR029001">
    <property type="entry name" value="ITPase-like_fam"/>
</dbReference>
<dbReference type="Proteomes" id="UP000078582">
    <property type="component" value="Chromosome"/>
</dbReference>
<dbReference type="OrthoDB" id="2142580at2"/>
<dbReference type="Pfam" id="PF01725">
    <property type="entry name" value="Ham1p_like"/>
    <property type="match status" value="1"/>
</dbReference>
<evidence type="ECO:0000313" key="4">
    <source>
        <dbReference type="Proteomes" id="UP000078582"/>
    </source>
</evidence>
<dbReference type="STRING" id="375175.AYR53_07500"/>
<dbReference type="AlphaFoldDB" id="A0A192H2P3"/>
<keyword evidence="4" id="KW-1185">Reference proteome</keyword>
<dbReference type="Gene3D" id="3.90.950.10">
    <property type="match status" value="1"/>
</dbReference>
<dbReference type="PANTHER" id="PTHR11067:SF9">
    <property type="entry name" value="INOSINE TRIPHOSPHATE PYROPHOSPHATASE"/>
    <property type="match status" value="1"/>
</dbReference>
<dbReference type="GeneID" id="42982096"/>
<dbReference type="KEGG" id="lbt:AYR52_02380"/>
<evidence type="ECO:0000256" key="2">
    <source>
        <dbReference type="ARBA" id="ARBA00022801"/>
    </source>
</evidence>
<reference evidence="3 4" key="1">
    <citation type="submission" date="2016-03" db="EMBL/GenBank/DDBJ databases">
        <title>Pediococcus and Lactobacillus from brewery environment - whole genome sequencing and assembly.</title>
        <authorList>
            <person name="Behr J."/>
            <person name="Geissler A.J."/>
            <person name="Vogel R.F."/>
        </authorList>
    </citation>
    <scope>NUCLEOTIDE SEQUENCE [LARGE SCALE GENOMIC DNA]</scope>
    <source>
        <strain evidence="3 4">TMW 1.1989</strain>
    </source>
</reference>
<dbReference type="InterPro" id="IPR002637">
    <property type="entry name" value="RdgB/HAM1"/>
</dbReference>
<dbReference type="EMBL" id="CP014873">
    <property type="protein sequence ID" value="ANK62630.1"/>
    <property type="molecule type" value="Genomic_DNA"/>
</dbReference>
<name>A0A192H2P3_9LACO</name>
<keyword evidence="2" id="KW-0378">Hydrolase</keyword>
<dbReference type="PANTHER" id="PTHR11067">
    <property type="entry name" value="INOSINE TRIPHOSPHATE PYROPHOSPHATASE/HAM1 PROTEIN"/>
    <property type="match status" value="1"/>
</dbReference>
<gene>
    <name evidence="3" type="ORF">AYR53_07500</name>
</gene>
<accession>A0A192H2P3</accession>